<dbReference type="Proteomes" id="UP000823561">
    <property type="component" value="Chromosome 9"/>
</dbReference>
<dbReference type="EMBL" id="JADWDJ010000009">
    <property type="protein sequence ID" value="KAG5276100.1"/>
    <property type="molecule type" value="Genomic_DNA"/>
</dbReference>
<feature type="domain" description="Chemokine interleukin-8-like" evidence="2">
    <location>
        <begin position="61"/>
        <end position="103"/>
    </location>
</feature>
<name>A0AAV6GMP6_9TELE</name>
<keyword evidence="4" id="KW-1185">Reference proteome</keyword>
<organism evidence="3 4">
    <name type="scientific">Alosa alosa</name>
    <name type="common">allis shad</name>
    <dbReference type="NCBI Taxonomy" id="278164"/>
    <lineage>
        <taxon>Eukaryota</taxon>
        <taxon>Metazoa</taxon>
        <taxon>Chordata</taxon>
        <taxon>Craniata</taxon>
        <taxon>Vertebrata</taxon>
        <taxon>Euteleostomi</taxon>
        <taxon>Actinopterygii</taxon>
        <taxon>Neopterygii</taxon>
        <taxon>Teleostei</taxon>
        <taxon>Clupei</taxon>
        <taxon>Clupeiformes</taxon>
        <taxon>Clupeoidei</taxon>
        <taxon>Clupeidae</taxon>
        <taxon>Alosa</taxon>
    </lineage>
</organism>
<evidence type="ECO:0000313" key="3">
    <source>
        <dbReference type="EMBL" id="KAG5276100.1"/>
    </source>
</evidence>
<evidence type="ECO:0000256" key="1">
    <source>
        <dbReference type="ARBA" id="ARBA00022514"/>
    </source>
</evidence>
<evidence type="ECO:0000259" key="2">
    <source>
        <dbReference type="Pfam" id="PF00048"/>
    </source>
</evidence>
<dbReference type="InterPro" id="IPR001811">
    <property type="entry name" value="Chemokine_IL8-like_dom"/>
</dbReference>
<dbReference type="SUPFAM" id="SSF54117">
    <property type="entry name" value="Interleukin 8-like chemokines"/>
    <property type="match status" value="1"/>
</dbReference>
<dbReference type="InterPro" id="IPR036048">
    <property type="entry name" value="Interleukin_8-like_sf"/>
</dbReference>
<dbReference type="CDD" id="cd00169">
    <property type="entry name" value="Chemokine"/>
    <property type="match status" value="1"/>
</dbReference>
<evidence type="ECO:0000313" key="4">
    <source>
        <dbReference type="Proteomes" id="UP000823561"/>
    </source>
</evidence>
<reference evidence="3" key="1">
    <citation type="submission" date="2020-10" db="EMBL/GenBank/DDBJ databases">
        <title>Chromosome-scale genome assembly of the Allis shad, Alosa alosa.</title>
        <authorList>
            <person name="Margot Z."/>
            <person name="Christophe K."/>
            <person name="Cabau C."/>
            <person name="Louis A."/>
            <person name="Berthelot C."/>
            <person name="Parey E."/>
            <person name="Roest Crollius H."/>
            <person name="Montfort J."/>
            <person name="Robinson-Rechavi M."/>
            <person name="Bucao C."/>
            <person name="Bouchez O."/>
            <person name="Gislard M."/>
            <person name="Lluch J."/>
            <person name="Milhes M."/>
            <person name="Lampietro C."/>
            <person name="Lopez Roques C."/>
            <person name="Donnadieu C."/>
            <person name="Braasch I."/>
            <person name="Desvignes T."/>
            <person name="Postlethwait J."/>
            <person name="Bobe J."/>
            <person name="Guiguen Y."/>
        </authorList>
    </citation>
    <scope>NUCLEOTIDE SEQUENCE</scope>
    <source>
        <strain evidence="3">M-15738</strain>
        <tissue evidence="3">Blood</tissue>
    </source>
</reference>
<accession>A0AAV6GMP6</accession>
<dbReference type="GO" id="GO:0008009">
    <property type="term" value="F:chemokine activity"/>
    <property type="evidence" value="ECO:0007669"/>
    <property type="project" value="InterPro"/>
</dbReference>
<protein>
    <recommendedName>
        <fullName evidence="2">Chemokine interleukin-8-like domain-containing protein</fullName>
    </recommendedName>
</protein>
<dbReference type="GO" id="GO:0005615">
    <property type="term" value="C:extracellular space"/>
    <property type="evidence" value="ECO:0007669"/>
    <property type="project" value="UniProtKB-KW"/>
</dbReference>
<dbReference type="GO" id="GO:0006955">
    <property type="term" value="P:immune response"/>
    <property type="evidence" value="ECO:0007669"/>
    <property type="project" value="InterPro"/>
</dbReference>
<dbReference type="Pfam" id="PF00048">
    <property type="entry name" value="IL8"/>
    <property type="match status" value="1"/>
</dbReference>
<sequence length="118" mass="13494">MRLILKSEREQQEAWKNKSRGSHPLVIVVTSRDSAMQFSILFFVLILACMCPSLAQGSYENCCLKYVTGVKKSTKRRVEKYRVQETDGGCNIPAVVFTLKNKKSFYEKHAEQDVTETP</sequence>
<dbReference type="Gene3D" id="2.40.50.40">
    <property type="match status" value="1"/>
</dbReference>
<keyword evidence="1" id="KW-0202">Cytokine</keyword>
<comment type="caution">
    <text evidence="3">The sequence shown here is derived from an EMBL/GenBank/DDBJ whole genome shotgun (WGS) entry which is preliminary data.</text>
</comment>
<gene>
    <name evidence="3" type="ORF">AALO_G00127900</name>
</gene>
<proteinExistence type="predicted"/>
<dbReference type="AlphaFoldDB" id="A0AAV6GMP6"/>